<evidence type="ECO:0000313" key="1">
    <source>
        <dbReference type="EMBL" id="HFK24090.1"/>
    </source>
</evidence>
<gene>
    <name evidence="1" type="ORF">ENS15_05505</name>
</gene>
<protein>
    <submittedName>
        <fullName evidence="1">Uncharacterized protein</fullName>
    </submittedName>
</protein>
<comment type="caution">
    <text evidence="1">The sequence shown here is derived from an EMBL/GenBank/DDBJ whole genome shotgun (WGS) entry which is preliminary data.</text>
</comment>
<organism evidence="1">
    <name type="scientific">candidate division WOR-3 bacterium</name>
    <dbReference type="NCBI Taxonomy" id="2052148"/>
    <lineage>
        <taxon>Bacteria</taxon>
        <taxon>Bacteria division WOR-3</taxon>
    </lineage>
</organism>
<name>A0A7C3J6J2_UNCW3</name>
<dbReference type="AlphaFoldDB" id="A0A7C3J6J2"/>
<dbReference type="EMBL" id="DSTT01000005">
    <property type="protein sequence ID" value="HFK24090.1"/>
    <property type="molecule type" value="Genomic_DNA"/>
</dbReference>
<proteinExistence type="predicted"/>
<reference evidence="1" key="1">
    <citation type="journal article" date="2020" name="mSystems">
        <title>Genome- and Community-Level Interaction Insights into Carbon Utilization and Element Cycling Functions of Hydrothermarchaeota in Hydrothermal Sediment.</title>
        <authorList>
            <person name="Zhou Z."/>
            <person name="Liu Y."/>
            <person name="Xu W."/>
            <person name="Pan J."/>
            <person name="Luo Z.H."/>
            <person name="Li M."/>
        </authorList>
    </citation>
    <scope>NUCLEOTIDE SEQUENCE [LARGE SCALE GENOMIC DNA]</scope>
    <source>
        <strain evidence="1">SpSt-464</strain>
    </source>
</reference>
<sequence length="177" mass="21136">MKLILDCQSVDIKRRVEQFIKHKKSGKIYLEGDQDTFINFDCGKIVDISFKGKRDLDFCLNSFYRLKKGKIVFIIDNTKKDDIFTALKRFEGLKDYLIVDGDDAKTTLNEKDSKVFTKYIDRIIKSNILKSEFIFFNFKKCTLVFIFKYGMKILLIFERVTYNKMFLNRIKKIFYDE</sequence>
<accession>A0A7C3J6J2</accession>